<accession>A0AAU7JUV2</accession>
<reference evidence="2" key="1">
    <citation type="submission" date="2024-05" db="EMBL/GenBank/DDBJ databases">
        <authorList>
            <person name="Kim S."/>
            <person name="Heo J."/>
            <person name="Choi H."/>
            <person name="Choi Y."/>
            <person name="Kwon S.-W."/>
            <person name="Kim Y."/>
        </authorList>
    </citation>
    <scope>NUCLEOTIDE SEQUENCE</scope>
    <source>
        <strain evidence="2">KACC 23699</strain>
    </source>
</reference>
<evidence type="ECO:0000313" key="2">
    <source>
        <dbReference type="EMBL" id="XBO44192.1"/>
    </source>
</evidence>
<evidence type="ECO:0000256" key="1">
    <source>
        <dbReference type="SAM" id="MobiDB-lite"/>
    </source>
</evidence>
<feature type="region of interest" description="Disordered" evidence="1">
    <location>
        <begin position="64"/>
        <end position="84"/>
    </location>
</feature>
<proteinExistence type="predicted"/>
<name>A0AAU7JUV2_9MICO</name>
<organism evidence="2">
    <name type="scientific">Pedococcus sp. KACC 23699</name>
    <dbReference type="NCBI Taxonomy" id="3149228"/>
    <lineage>
        <taxon>Bacteria</taxon>
        <taxon>Bacillati</taxon>
        <taxon>Actinomycetota</taxon>
        <taxon>Actinomycetes</taxon>
        <taxon>Micrococcales</taxon>
        <taxon>Intrasporangiaceae</taxon>
        <taxon>Pedococcus</taxon>
    </lineage>
</organism>
<dbReference type="EMBL" id="CP157483">
    <property type="protein sequence ID" value="XBO44192.1"/>
    <property type="molecule type" value="Genomic_DNA"/>
</dbReference>
<dbReference type="AlphaFoldDB" id="A0AAU7JUV2"/>
<dbReference type="RefSeq" id="WP_406831667.1">
    <property type="nucleotide sequence ID" value="NZ_CP157483.1"/>
</dbReference>
<sequence length="84" mass="9247">MSAHPSRNLADIVTDVLASQPKDPAQQAYRAMSSVQKAYVDRLATRRGLSTAEHLAALDRHRAERVADAQRADGPADIARRARR</sequence>
<gene>
    <name evidence="2" type="ORF">ABEG17_02380</name>
</gene>
<protein>
    <submittedName>
        <fullName evidence="2">Uncharacterized protein</fullName>
    </submittedName>
</protein>